<dbReference type="Pfam" id="PF01661">
    <property type="entry name" value="Macro"/>
    <property type="match status" value="1"/>
</dbReference>
<dbReference type="InterPro" id="IPR050892">
    <property type="entry name" value="ADP-ribose_metab_enzymes"/>
</dbReference>
<dbReference type="EMBL" id="CP006585">
    <property type="protein sequence ID" value="AGW13147.1"/>
    <property type="molecule type" value="Genomic_DNA"/>
</dbReference>
<dbReference type="PANTHER" id="PTHR12521:SF0">
    <property type="entry name" value="ADP-RIBOSE GLYCOHYDROLASE OARD1"/>
    <property type="match status" value="1"/>
</dbReference>
<protein>
    <submittedName>
        <fullName evidence="3">Putative appr-1-p processing protein</fullName>
    </submittedName>
</protein>
<evidence type="ECO:0000256" key="1">
    <source>
        <dbReference type="ARBA" id="ARBA00035885"/>
    </source>
</evidence>
<dbReference type="GO" id="GO:0140291">
    <property type="term" value="P:peptidyl-glutamate ADP-deribosylation"/>
    <property type="evidence" value="ECO:0007669"/>
    <property type="project" value="TreeGrafter"/>
</dbReference>
<dbReference type="InterPro" id="IPR043472">
    <property type="entry name" value="Macro_dom-like"/>
</dbReference>
<gene>
    <name evidence="3" type="ORF">DGI_1294</name>
</gene>
<reference evidence="4" key="2">
    <citation type="submission" date="2013-07" db="EMBL/GenBank/DDBJ databases">
        <authorList>
            <person name="Morais-Silva F.O."/>
            <person name="Rezende A.M."/>
            <person name="Pimentel C."/>
            <person name="Resende D.M."/>
            <person name="Santos C.I."/>
            <person name="Clemente C."/>
            <person name="de Oliveira L.M."/>
            <person name="da Silva S.M."/>
            <person name="Costa D.A."/>
            <person name="Varela-Raposo A."/>
            <person name="Horacio E.C.A."/>
            <person name="Matos M."/>
            <person name="Flores O."/>
            <person name="Ruiz J.C."/>
            <person name="Rodrigues-Pousada C."/>
        </authorList>
    </citation>
    <scope>NUCLEOTIDE SEQUENCE [LARGE SCALE GENOMIC DNA]</scope>
    <source>
        <strain evidence="4">ATCC 19364 / DSM 1382 / NCIMB 9332 / VKM B-1759</strain>
    </source>
</reference>
<dbReference type="KEGG" id="dgg:DGI_1294"/>
<accession>T2GB78</accession>
<dbReference type="STRING" id="1121448.DGI_1294"/>
<dbReference type="PROSITE" id="PS51154">
    <property type="entry name" value="MACRO"/>
    <property type="match status" value="1"/>
</dbReference>
<dbReference type="RefSeq" id="WP_021759939.1">
    <property type="nucleotide sequence ID" value="NC_022444.1"/>
</dbReference>
<dbReference type="HOGENOM" id="CLU_049707_0_0_7"/>
<keyword evidence="4" id="KW-1185">Reference proteome</keyword>
<dbReference type="AlphaFoldDB" id="T2GB78"/>
<sequence>MIHLAHGNLLTAKADALVNTVNTMGAMGKGIALQFKKAFPENYAAYVKACKAGEVQVGRMFVTESTRLDGPRFLINFPTKKHWRFPSSMAFIEQGLAALVQEVRARGIRSIAIPPLGCGLGGLPWAEVKARIEDAFADLPDVDVYLYAPAGAPDAATMPNRTSRPKLTHARAAFLGAVDHYQKLVFIDDPSLLEVQKIAYFLQEVGEPMKLKYQKWTYGPYADNLRHVLAELDGHYLTGWGDGANKPGQKIVILQETLPQVEGVLEQAPETKARFDRVAALVEGFESPYGMELLGTAHWVIKHELPPGEEPTVRSVAPRVQDWTQRKANLFSEDDIGVALEHLKEHGLAGTPSA</sequence>
<evidence type="ECO:0000313" key="3">
    <source>
        <dbReference type="EMBL" id="AGW13147.1"/>
    </source>
</evidence>
<dbReference type="PANTHER" id="PTHR12521">
    <property type="entry name" value="PROTEIN C6ORF130"/>
    <property type="match status" value="1"/>
</dbReference>
<dbReference type="SMART" id="SM00506">
    <property type="entry name" value="A1pp"/>
    <property type="match status" value="1"/>
</dbReference>
<dbReference type="Proteomes" id="UP000016587">
    <property type="component" value="Chromosome"/>
</dbReference>
<proteinExistence type="predicted"/>
<dbReference type="InterPro" id="IPR002589">
    <property type="entry name" value="Macro_dom"/>
</dbReference>
<dbReference type="PATRIC" id="fig|1121448.10.peg.1289"/>
<comment type="catalytic activity">
    <reaction evidence="1">
        <text>an N-(ADP-alpha-D-ribosyl)-thymidine in DNA + H2O = a thymidine in DNA + ADP-D-ribose</text>
        <dbReference type="Rhea" id="RHEA:71655"/>
        <dbReference type="Rhea" id="RHEA-COMP:13556"/>
        <dbReference type="Rhea" id="RHEA-COMP:18051"/>
        <dbReference type="ChEBI" id="CHEBI:15377"/>
        <dbReference type="ChEBI" id="CHEBI:57967"/>
        <dbReference type="ChEBI" id="CHEBI:137386"/>
        <dbReference type="ChEBI" id="CHEBI:191199"/>
    </reaction>
    <physiologicalReaction direction="left-to-right" evidence="1">
        <dbReference type="Rhea" id="RHEA:71656"/>
    </physiologicalReaction>
</comment>
<dbReference type="SUPFAM" id="SSF52949">
    <property type="entry name" value="Macro domain-like"/>
    <property type="match status" value="1"/>
</dbReference>
<dbReference type="Gene3D" id="3.40.220.10">
    <property type="entry name" value="Leucine Aminopeptidase, subunit E, domain 1"/>
    <property type="match status" value="1"/>
</dbReference>
<dbReference type="OrthoDB" id="9780211at2"/>
<dbReference type="CDD" id="cd02901">
    <property type="entry name" value="Macro_Poa1p-like"/>
    <property type="match status" value="1"/>
</dbReference>
<evidence type="ECO:0000313" key="4">
    <source>
        <dbReference type="Proteomes" id="UP000016587"/>
    </source>
</evidence>
<feature type="domain" description="Macro" evidence="2">
    <location>
        <begin position="1"/>
        <end position="153"/>
    </location>
</feature>
<evidence type="ECO:0000259" key="2">
    <source>
        <dbReference type="PROSITE" id="PS51154"/>
    </source>
</evidence>
<name>T2GB78_MEGG1</name>
<dbReference type="eggNOG" id="COG2110">
    <property type="taxonomic scope" value="Bacteria"/>
</dbReference>
<organism evidence="3 4">
    <name type="scientific">Megalodesulfovibrio gigas (strain ATCC 19364 / DSM 1382 / NCIMB 9332 / VKM B-1759)</name>
    <name type="common">Desulfovibrio gigas</name>
    <dbReference type="NCBI Taxonomy" id="1121448"/>
    <lineage>
        <taxon>Bacteria</taxon>
        <taxon>Pseudomonadati</taxon>
        <taxon>Thermodesulfobacteriota</taxon>
        <taxon>Desulfovibrionia</taxon>
        <taxon>Desulfovibrionales</taxon>
        <taxon>Desulfovibrionaceae</taxon>
        <taxon>Megalodesulfovibrio</taxon>
    </lineage>
</organism>
<reference evidence="3 4" key="1">
    <citation type="journal article" date="2013" name="J. Bacteriol.">
        <title>Roles of HynAB and Ech, the only two hydrogenases found in the model sulfate reducer Desulfovibrio gigas.</title>
        <authorList>
            <person name="Morais-Silva F.O."/>
            <person name="Santos C.I."/>
            <person name="Rodrigues R."/>
            <person name="Pereira I.A."/>
            <person name="Rodrigues-Pousada C."/>
        </authorList>
    </citation>
    <scope>NUCLEOTIDE SEQUENCE [LARGE SCALE GENOMIC DNA]</scope>
    <source>
        <strain evidence="4">ATCC 19364 / DSM 1382 / NCIMB 9332 / VKM B-1759</strain>
    </source>
</reference>